<dbReference type="STRING" id="1233.SAMN05216387_12112"/>
<evidence type="ECO:0000256" key="2">
    <source>
        <dbReference type="SAM" id="SignalP"/>
    </source>
</evidence>
<evidence type="ECO:0000313" key="4">
    <source>
        <dbReference type="Proteomes" id="UP000198620"/>
    </source>
</evidence>
<dbReference type="EMBL" id="FOBH01000021">
    <property type="protein sequence ID" value="SEL64820.1"/>
    <property type="molecule type" value="Genomic_DNA"/>
</dbReference>
<evidence type="ECO:0008006" key="5">
    <source>
        <dbReference type="Google" id="ProtNLM"/>
    </source>
</evidence>
<dbReference type="AlphaFoldDB" id="A0A1H7RWZ2"/>
<gene>
    <name evidence="3" type="ORF">SAMN05216387_12112</name>
</gene>
<feature type="chain" id="PRO_5011485789" description="PXPV repeat-containing protein" evidence="2">
    <location>
        <begin position="21"/>
        <end position="102"/>
    </location>
</feature>
<accession>A0A1H7RWZ2</accession>
<evidence type="ECO:0000256" key="1">
    <source>
        <dbReference type="SAM" id="MobiDB-lite"/>
    </source>
</evidence>
<sequence length="102" mass="10826">MKPLLYLLVPLMLSSSLTFASSCNNFESGVTVCTGPDNFSSVQHNYNGGVSIYEDNRGNSASIHRYQGGATVIVPHSTGRPSPGFVPPGMGTPPGYGPMYDR</sequence>
<feature type="region of interest" description="Disordered" evidence="1">
    <location>
        <begin position="77"/>
        <end position="102"/>
    </location>
</feature>
<organism evidence="3 4">
    <name type="scientific">Nitrosovibrio tenuis</name>
    <dbReference type="NCBI Taxonomy" id="1233"/>
    <lineage>
        <taxon>Bacteria</taxon>
        <taxon>Pseudomonadati</taxon>
        <taxon>Pseudomonadota</taxon>
        <taxon>Betaproteobacteria</taxon>
        <taxon>Nitrosomonadales</taxon>
        <taxon>Nitrosomonadaceae</taxon>
        <taxon>Nitrosovibrio</taxon>
    </lineage>
</organism>
<proteinExistence type="predicted"/>
<feature type="signal peptide" evidence="2">
    <location>
        <begin position="1"/>
        <end position="20"/>
    </location>
</feature>
<protein>
    <recommendedName>
        <fullName evidence="5">PXPV repeat-containing protein</fullName>
    </recommendedName>
</protein>
<dbReference type="PROSITE" id="PS51257">
    <property type="entry name" value="PROKAR_LIPOPROTEIN"/>
    <property type="match status" value="1"/>
</dbReference>
<keyword evidence="4" id="KW-1185">Reference proteome</keyword>
<dbReference type="Proteomes" id="UP000198620">
    <property type="component" value="Unassembled WGS sequence"/>
</dbReference>
<evidence type="ECO:0000313" key="3">
    <source>
        <dbReference type="EMBL" id="SEL64820.1"/>
    </source>
</evidence>
<keyword evidence="2" id="KW-0732">Signal</keyword>
<reference evidence="3 4" key="1">
    <citation type="submission" date="2016-10" db="EMBL/GenBank/DDBJ databases">
        <authorList>
            <person name="de Groot N.N."/>
        </authorList>
    </citation>
    <scope>NUCLEOTIDE SEQUENCE [LARGE SCALE GENOMIC DNA]</scope>
    <source>
        <strain evidence="3 4">Nv1</strain>
    </source>
</reference>
<name>A0A1H7RWZ2_9PROT</name>